<gene>
    <name evidence="3" type="ORF">EXN66_Car012078</name>
</gene>
<feature type="compositionally biased region" description="Basic and acidic residues" evidence="1">
    <location>
        <begin position="15"/>
        <end position="24"/>
    </location>
</feature>
<dbReference type="InterPro" id="IPR052689">
    <property type="entry name" value="FA_core_complex_assoc"/>
</dbReference>
<feature type="compositionally biased region" description="Gly residues" evidence="1">
    <location>
        <begin position="264"/>
        <end position="273"/>
    </location>
</feature>
<dbReference type="AlphaFoldDB" id="A0A6G1Q1C0"/>
<evidence type="ECO:0000259" key="2">
    <source>
        <dbReference type="PROSITE" id="PS51906"/>
    </source>
</evidence>
<feature type="region of interest" description="Disordered" evidence="1">
    <location>
        <begin position="111"/>
        <end position="273"/>
    </location>
</feature>
<feature type="region of interest" description="Disordered" evidence="1">
    <location>
        <begin position="1"/>
        <end position="41"/>
    </location>
</feature>
<sequence>MTEYYPKSKLKRKKPTVEEIHTEISSKATPKTNPPTSLSSDFIADRSVAPAVGWWNREQLPAVESLWVLTLKSALPYLENQPWDVVPDLPHPSRPRLPALKLDEQQWCGLDDDVAPFPEPASTSLRTSLSSDPVSASHQDLSVQNKPGAEPADRQQPPHSRQPHSDPTASLQCLTKKTWLSRHSSGEAAPAASVGTEDGRNGQEQGEPQTGAVNRQRLTNKMKVPESRVSLQRKDENKEEKVKDEEVEEAQASFREDGGAAAAGRGGGGGGGGEGLQSCPMCLVVFPVGFTQIDCDGHLAQCLSEMNVDMTW</sequence>
<organism evidence="3 4">
    <name type="scientific">Channa argus</name>
    <name type="common">Northern snakehead</name>
    <name type="synonym">Ophicephalus argus</name>
    <dbReference type="NCBI Taxonomy" id="215402"/>
    <lineage>
        <taxon>Eukaryota</taxon>
        <taxon>Metazoa</taxon>
        <taxon>Chordata</taxon>
        <taxon>Craniata</taxon>
        <taxon>Vertebrata</taxon>
        <taxon>Euteleostomi</taxon>
        <taxon>Actinopterygii</taxon>
        <taxon>Neopterygii</taxon>
        <taxon>Teleostei</taxon>
        <taxon>Neoteleostei</taxon>
        <taxon>Acanthomorphata</taxon>
        <taxon>Anabantaria</taxon>
        <taxon>Anabantiformes</taxon>
        <taxon>Channoidei</taxon>
        <taxon>Channidae</taxon>
        <taxon>Channa</taxon>
    </lineage>
</organism>
<keyword evidence="4" id="KW-1185">Reference proteome</keyword>
<feature type="compositionally biased region" description="Polar residues" evidence="1">
    <location>
        <begin position="25"/>
        <end position="40"/>
    </location>
</feature>
<feature type="compositionally biased region" description="Basic and acidic residues" evidence="1">
    <location>
        <begin position="232"/>
        <end position="244"/>
    </location>
</feature>
<protein>
    <submittedName>
        <fullName evidence="3">Fanconi anemia core complex-associated protein 20</fullName>
    </submittedName>
</protein>
<feature type="compositionally biased region" description="Polar residues" evidence="1">
    <location>
        <begin position="121"/>
        <end position="145"/>
    </location>
</feature>
<reference evidence="4" key="2">
    <citation type="submission" date="2019-02" db="EMBL/GenBank/DDBJ databases">
        <title>Opniocepnalus argus Var Kimnra genome.</title>
        <authorList>
            <person name="Zhou C."/>
            <person name="Xiao S."/>
        </authorList>
    </citation>
    <scope>NUCLEOTIDE SEQUENCE [LARGE SCALE GENOMIC DNA]</scope>
</reference>
<dbReference type="PANTHER" id="PTHR37862">
    <property type="entry name" value="FANCONI ANEMIA CORE COMPLEX-ASSOCIATED PROTEIN 20"/>
    <property type="match status" value="1"/>
</dbReference>
<evidence type="ECO:0000256" key="1">
    <source>
        <dbReference type="SAM" id="MobiDB-lite"/>
    </source>
</evidence>
<feature type="compositionally biased region" description="Polar residues" evidence="1">
    <location>
        <begin position="202"/>
        <end position="219"/>
    </location>
</feature>
<evidence type="ECO:0000313" key="4">
    <source>
        <dbReference type="Proteomes" id="UP000503349"/>
    </source>
</evidence>
<evidence type="ECO:0000313" key="3">
    <source>
        <dbReference type="EMBL" id="KAF3696400.1"/>
    </source>
</evidence>
<dbReference type="Pfam" id="PF15750">
    <property type="entry name" value="UBZ_FAAP20"/>
    <property type="match status" value="1"/>
</dbReference>
<dbReference type="PROSITE" id="PS51906">
    <property type="entry name" value="ZF_UBZ2"/>
    <property type="match status" value="1"/>
</dbReference>
<dbReference type="GO" id="GO:0043130">
    <property type="term" value="F:ubiquitin binding"/>
    <property type="evidence" value="ECO:0007669"/>
    <property type="project" value="InterPro"/>
</dbReference>
<reference evidence="3 4" key="1">
    <citation type="submission" date="2019-02" db="EMBL/GenBank/DDBJ databases">
        <title>Opniocepnalus argus genome.</title>
        <authorList>
            <person name="Zhou C."/>
            <person name="Xiao S."/>
        </authorList>
    </citation>
    <scope>NUCLEOTIDE SEQUENCE [LARGE SCALE GENOMIC DNA]</scope>
    <source>
        <strain evidence="3">OARG1902GOOAL</strain>
        <tissue evidence="3">Muscle</tissue>
    </source>
</reference>
<dbReference type="InterPro" id="IPR031490">
    <property type="entry name" value="UBZ2_FAAP20"/>
</dbReference>
<proteinExistence type="predicted"/>
<dbReference type="PANTHER" id="PTHR37862:SF1">
    <property type="entry name" value="FANCONI ANEMIA CORE COMPLEX-ASSOCIATED PROTEIN 20"/>
    <property type="match status" value="1"/>
</dbReference>
<feature type="compositionally biased region" description="Polar residues" evidence="1">
    <location>
        <begin position="165"/>
        <end position="175"/>
    </location>
</feature>
<dbReference type="Proteomes" id="UP000503349">
    <property type="component" value="Chromosome 12"/>
</dbReference>
<accession>A0A6G1Q1C0</accession>
<dbReference type="GO" id="GO:0043240">
    <property type="term" value="C:Fanconi anaemia nuclear complex"/>
    <property type="evidence" value="ECO:0007669"/>
    <property type="project" value="TreeGrafter"/>
</dbReference>
<name>A0A6G1Q1C0_CHAAH</name>
<feature type="domain" description="UBZ2-type" evidence="2">
    <location>
        <begin position="276"/>
        <end position="312"/>
    </location>
</feature>
<dbReference type="EMBL" id="CM015723">
    <property type="protein sequence ID" value="KAF3696400.1"/>
    <property type="molecule type" value="Genomic_DNA"/>
</dbReference>